<evidence type="ECO:0000313" key="2">
    <source>
        <dbReference type="EMBL" id="KAK9835876.1"/>
    </source>
</evidence>
<dbReference type="PROSITE" id="PS50280">
    <property type="entry name" value="SET"/>
    <property type="match status" value="1"/>
</dbReference>
<evidence type="ECO:0000313" key="3">
    <source>
        <dbReference type="Proteomes" id="UP001438707"/>
    </source>
</evidence>
<dbReference type="Gene3D" id="3.90.1410.10">
    <property type="entry name" value="set domain protein methyltransferase, domain 1"/>
    <property type="match status" value="1"/>
</dbReference>
<reference evidence="2 3" key="1">
    <citation type="journal article" date="2024" name="Nat. Commun.">
        <title>Phylogenomics reveals the evolutionary origins of lichenization in chlorophyte algae.</title>
        <authorList>
            <person name="Puginier C."/>
            <person name="Libourel C."/>
            <person name="Otte J."/>
            <person name="Skaloud P."/>
            <person name="Haon M."/>
            <person name="Grisel S."/>
            <person name="Petersen M."/>
            <person name="Berrin J.G."/>
            <person name="Delaux P.M."/>
            <person name="Dal Grande F."/>
            <person name="Keller J."/>
        </authorList>
    </citation>
    <scope>NUCLEOTIDE SEQUENCE [LARGE SCALE GENOMIC DNA]</scope>
    <source>
        <strain evidence="2 3">SAG 2145</strain>
    </source>
</reference>
<gene>
    <name evidence="2" type="ORF">WJX74_009976</name>
</gene>
<dbReference type="GO" id="GO:0016279">
    <property type="term" value="F:protein-lysine N-methyltransferase activity"/>
    <property type="evidence" value="ECO:0007669"/>
    <property type="project" value="TreeGrafter"/>
</dbReference>
<dbReference type="CDD" id="cd10527">
    <property type="entry name" value="SET_LSMT"/>
    <property type="match status" value="1"/>
</dbReference>
<proteinExistence type="predicted"/>
<name>A0AAW1RQ51_9CHLO</name>
<dbReference type="PANTHER" id="PTHR13271:SF140">
    <property type="entry name" value="SET DOMAIN-CONTAINING PROTEIN"/>
    <property type="match status" value="1"/>
</dbReference>
<keyword evidence="3" id="KW-1185">Reference proteome</keyword>
<accession>A0AAW1RQ51</accession>
<dbReference type="SUPFAM" id="SSF82199">
    <property type="entry name" value="SET domain"/>
    <property type="match status" value="1"/>
</dbReference>
<dbReference type="AlphaFoldDB" id="A0AAW1RQ51"/>
<comment type="caution">
    <text evidence="2">The sequence shown here is derived from an EMBL/GenBank/DDBJ whole genome shotgun (WGS) entry which is preliminary data.</text>
</comment>
<dbReference type="Proteomes" id="UP001438707">
    <property type="component" value="Unassembled WGS sequence"/>
</dbReference>
<sequence>MEWLEAQGVTGFGRPTDKLSIFEADAGQRGVIALQAIAEGEQLVRLPLRLALTDHPGDEESNQLVYEGAPWSVRLAAKLLREASKQDASPWFPFIQALPASVDTPLDFEWEVLQQVEDPFMGQALDAAGWLTQDAYPRLDPSAIGNASREEFEWAHQVVLSRTFGSAGEDGGVGVRFLMPILDMLNHGGDQTPLLLSDPPMAQDDVRWNLVSPDANDESTWEIVLTANKAVEANDEVLLSYGERSNDEFFGAYGFVPPRNPHEEMVLFGDIIEALEWHHHFYPPPNAKEERVDTAAKYEAVLDTIKEQEEGDLSKVPASIKTEAFLQDRKRIRIGAADNLDGRLHAAYEGLARIEGRGMDHAFWAIMLRCMELLSERSPILTDLTILADPARNPEPHEQAYWTTILQYYTNAIRWFDSSPFKAEIDDLLSRRPKVEKPEVPSAESLPWSSQLSLVVTFRTYKKMIAWDTIIALAAELNQVPLAPSQQS</sequence>
<dbReference type="InterPro" id="IPR001214">
    <property type="entry name" value="SET_dom"/>
</dbReference>
<protein>
    <recommendedName>
        <fullName evidence="1">SET domain-containing protein</fullName>
    </recommendedName>
</protein>
<dbReference type="EMBL" id="JALJOS010000008">
    <property type="protein sequence ID" value="KAK9835876.1"/>
    <property type="molecule type" value="Genomic_DNA"/>
</dbReference>
<dbReference type="InterPro" id="IPR050600">
    <property type="entry name" value="SETD3_SETD6_MTase"/>
</dbReference>
<feature type="domain" description="SET" evidence="1">
    <location>
        <begin position="17"/>
        <end position="242"/>
    </location>
</feature>
<evidence type="ECO:0000259" key="1">
    <source>
        <dbReference type="PROSITE" id="PS50280"/>
    </source>
</evidence>
<dbReference type="PANTHER" id="PTHR13271">
    <property type="entry name" value="UNCHARACTERIZED PUTATIVE METHYLTRANSFERASE"/>
    <property type="match status" value="1"/>
</dbReference>
<dbReference type="InterPro" id="IPR046341">
    <property type="entry name" value="SET_dom_sf"/>
</dbReference>
<organism evidence="2 3">
    <name type="scientific">Apatococcus lobatus</name>
    <dbReference type="NCBI Taxonomy" id="904363"/>
    <lineage>
        <taxon>Eukaryota</taxon>
        <taxon>Viridiplantae</taxon>
        <taxon>Chlorophyta</taxon>
        <taxon>core chlorophytes</taxon>
        <taxon>Trebouxiophyceae</taxon>
        <taxon>Chlorellales</taxon>
        <taxon>Chlorellaceae</taxon>
        <taxon>Apatococcus</taxon>
    </lineage>
</organism>